<dbReference type="Proteomes" id="UP000015453">
    <property type="component" value="Unassembled WGS sequence"/>
</dbReference>
<gene>
    <name evidence="24" type="ORF">M569_09230</name>
</gene>
<reference evidence="24 25" key="1">
    <citation type="journal article" date="2013" name="BMC Genomics">
        <title>The miniature genome of a carnivorous plant Genlisea aurea contains a low number of genes and short non-coding sequences.</title>
        <authorList>
            <person name="Leushkin E.V."/>
            <person name="Sutormin R.A."/>
            <person name="Nabieva E.R."/>
            <person name="Penin A.A."/>
            <person name="Kondrashov A.S."/>
            <person name="Logacheva M.D."/>
        </authorList>
    </citation>
    <scope>NUCLEOTIDE SEQUENCE [LARGE SCALE GENOMIC DNA]</scope>
</reference>
<dbReference type="Pfam" id="PF13516">
    <property type="entry name" value="LRR_6"/>
    <property type="match status" value="1"/>
</dbReference>
<evidence type="ECO:0000256" key="16">
    <source>
        <dbReference type="ARBA" id="ARBA00023170"/>
    </source>
</evidence>
<evidence type="ECO:0000256" key="5">
    <source>
        <dbReference type="ARBA" id="ARBA00022527"/>
    </source>
</evidence>
<comment type="similarity">
    <text evidence="2">Belongs to the protein kinase superfamily. Ser/Thr protein kinase family.</text>
</comment>
<dbReference type="InterPro" id="IPR045381">
    <property type="entry name" value="BRI1_island_dom"/>
</dbReference>
<dbReference type="SMART" id="SM00220">
    <property type="entry name" value="S_TKc"/>
    <property type="match status" value="1"/>
</dbReference>
<dbReference type="Gene3D" id="3.80.10.10">
    <property type="entry name" value="Ribonuclease Inhibitor"/>
    <property type="match status" value="1"/>
</dbReference>
<dbReference type="PROSITE" id="PS50011">
    <property type="entry name" value="PROTEIN_KINASE_DOM"/>
    <property type="match status" value="1"/>
</dbReference>
<dbReference type="Gene3D" id="1.10.510.10">
    <property type="entry name" value="Transferase(Phosphotransferase) domain 1"/>
    <property type="match status" value="1"/>
</dbReference>
<dbReference type="FunFam" id="3.80.10.10:FF:000095">
    <property type="entry name" value="LRR receptor-like serine/threonine-protein kinase GSO1"/>
    <property type="match status" value="1"/>
</dbReference>
<dbReference type="SUPFAM" id="SSF52058">
    <property type="entry name" value="L domain-like"/>
    <property type="match status" value="3"/>
</dbReference>
<dbReference type="AlphaFoldDB" id="S8DZS4"/>
<evidence type="ECO:0000256" key="17">
    <source>
        <dbReference type="ARBA" id="ARBA00023180"/>
    </source>
</evidence>
<evidence type="ECO:0000256" key="13">
    <source>
        <dbReference type="ARBA" id="ARBA00022840"/>
    </source>
</evidence>
<evidence type="ECO:0000256" key="10">
    <source>
        <dbReference type="ARBA" id="ARBA00022737"/>
    </source>
</evidence>
<dbReference type="GO" id="GO:0005524">
    <property type="term" value="F:ATP binding"/>
    <property type="evidence" value="ECO:0007669"/>
    <property type="project" value="UniProtKB-UniRule"/>
</dbReference>
<keyword evidence="14 22" id="KW-1133">Transmembrane helix</keyword>
<dbReference type="PROSITE" id="PS00107">
    <property type="entry name" value="PROTEIN_KINASE_ATP"/>
    <property type="match status" value="1"/>
</dbReference>
<feature type="compositionally biased region" description="Basic and acidic residues" evidence="21">
    <location>
        <begin position="854"/>
        <end position="863"/>
    </location>
</feature>
<evidence type="ECO:0000256" key="22">
    <source>
        <dbReference type="SAM" id="Phobius"/>
    </source>
</evidence>
<evidence type="ECO:0000256" key="20">
    <source>
        <dbReference type="PROSITE-ProRule" id="PRU10141"/>
    </source>
</evidence>
<evidence type="ECO:0000256" key="1">
    <source>
        <dbReference type="ARBA" id="ARBA00004251"/>
    </source>
</evidence>
<keyword evidence="6" id="KW-0433">Leucine-rich repeat</keyword>
<dbReference type="EMBL" id="AUSU01004161">
    <property type="protein sequence ID" value="EPS65547.1"/>
    <property type="molecule type" value="Genomic_DNA"/>
</dbReference>
<feature type="region of interest" description="Disordered" evidence="21">
    <location>
        <begin position="854"/>
        <end position="874"/>
    </location>
</feature>
<dbReference type="GO" id="GO:0006952">
    <property type="term" value="P:defense response"/>
    <property type="evidence" value="ECO:0007669"/>
    <property type="project" value="UniProtKB-ARBA"/>
</dbReference>
<dbReference type="FunFam" id="1.10.510.10:FF:000309">
    <property type="entry name" value="Leucine-rich repeat receptor-like protein kinase"/>
    <property type="match status" value="1"/>
</dbReference>
<dbReference type="Pfam" id="PF00560">
    <property type="entry name" value="LRR_1"/>
    <property type="match status" value="8"/>
</dbReference>
<keyword evidence="5" id="KW-0723">Serine/threonine-protein kinase</keyword>
<dbReference type="InterPro" id="IPR000719">
    <property type="entry name" value="Prot_kinase_dom"/>
</dbReference>
<dbReference type="InterPro" id="IPR013210">
    <property type="entry name" value="LRR_N_plant-typ"/>
</dbReference>
<dbReference type="FunFam" id="3.80.10.10:FF:000041">
    <property type="entry name" value="LRR receptor-like serine/threonine-protein kinase ERECTA"/>
    <property type="match status" value="1"/>
</dbReference>
<evidence type="ECO:0000256" key="19">
    <source>
        <dbReference type="ARBA" id="ARBA00048679"/>
    </source>
</evidence>
<keyword evidence="13 20" id="KW-0067">ATP-binding</keyword>
<evidence type="ECO:0000256" key="11">
    <source>
        <dbReference type="ARBA" id="ARBA00022741"/>
    </source>
</evidence>
<dbReference type="InterPro" id="IPR017441">
    <property type="entry name" value="Protein_kinase_ATP_BS"/>
</dbReference>
<evidence type="ECO:0000256" key="7">
    <source>
        <dbReference type="ARBA" id="ARBA00022679"/>
    </source>
</evidence>
<dbReference type="PANTHER" id="PTHR48005:SF84">
    <property type="entry name" value="NON-SPECIFIC SERINE_THREONINE PROTEIN KINASE"/>
    <property type="match status" value="1"/>
</dbReference>
<evidence type="ECO:0000313" key="25">
    <source>
        <dbReference type="Proteomes" id="UP000015453"/>
    </source>
</evidence>
<evidence type="ECO:0000256" key="6">
    <source>
        <dbReference type="ARBA" id="ARBA00022614"/>
    </source>
</evidence>
<dbReference type="PANTHER" id="PTHR48005">
    <property type="entry name" value="LEUCINE RICH REPEAT KINASE 2"/>
    <property type="match status" value="1"/>
</dbReference>
<keyword evidence="17" id="KW-0325">Glycoprotein</keyword>
<feature type="transmembrane region" description="Helical" evidence="22">
    <location>
        <begin position="821"/>
        <end position="843"/>
    </location>
</feature>
<evidence type="ECO:0000256" key="2">
    <source>
        <dbReference type="ARBA" id="ARBA00008684"/>
    </source>
</evidence>
<evidence type="ECO:0000256" key="9">
    <source>
        <dbReference type="ARBA" id="ARBA00022729"/>
    </source>
</evidence>
<dbReference type="InterPro" id="IPR032675">
    <property type="entry name" value="LRR_dom_sf"/>
</dbReference>
<dbReference type="OrthoDB" id="1055097at2759"/>
<dbReference type="InterPro" id="IPR008271">
    <property type="entry name" value="Ser/Thr_kinase_AS"/>
</dbReference>
<dbReference type="GO" id="GO:0005886">
    <property type="term" value="C:plasma membrane"/>
    <property type="evidence" value="ECO:0007669"/>
    <property type="project" value="UniProtKB-SubCell"/>
</dbReference>
<accession>S8DZS4</accession>
<keyword evidence="11 20" id="KW-0547">Nucleotide-binding</keyword>
<evidence type="ECO:0000259" key="23">
    <source>
        <dbReference type="PROSITE" id="PS50011"/>
    </source>
</evidence>
<keyword evidence="15 22" id="KW-0472">Membrane</keyword>
<feature type="binding site" evidence="20">
    <location>
        <position position="938"/>
    </location>
    <ligand>
        <name>ATP</name>
        <dbReference type="ChEBI" id="CHEBI:30616"/>
    </ligand>
</feature>
<evidence type="ECO:0000256" key="18">
    <source>
        <dbReference type="ARBA" id="ARBA00047899"/>
    </source>
</evidence>
<keyword evidence="7" id="KW-0808">Transferase</keyword>
<dbReference type="InterPro" id="IPR011009">
    <property type="entry name" value="Kinase-like_dom_sf"/>
</dbReference>
<dbReference type="SMART" id="SM00369">
    <property type="entry name" value="LRR_TYP"/>
    <property type="match status" value="5"/>
</dbReference>
<proteinExistence type="inferred from homology"/>
<evidence type="ECO:0000256" key="15">
    <source>
        <dbReference type="ARBA" id="ARBA00023136"/>
    </source>
</evidence>
<dbReference type="Gene3D" id="3.30.1490.310">
    <property type="match status" value="1"/>
</dbReference>
<keyword evidence="4" id="KW-1003">Cell membrane</keyword>
<keyword evidence="25" id="KW-1185">Reference proteome</keyword>
<keyword evidence="16" id="KW-0675">Receptor</keyword>
<comment type="catalytic activity">
    <reaction evidence="19">
        <text>L-seryl-[protein] + ATP = O-phospho-L-seryl-[protein] + ADP + H(+)</text>
        <dbReference type="Rhea" id="RHEA:17989"/>
        <dbReference type="Rhea" id="RHEA-COMP:9863"/>
        <dbReference type="Rhea" id="RHEA-COMP:11604"/>
        <dbReference type="ChEBI" id="CHEBI:15378"/>
        <dbReference type="ChEBI" id="CHEBI:29999"/>
        <dbReference type="ChEBI" id="CHEBI:30616"/>
        <dbReference type="ChEBI" id="CHEBI:83421"/>
        <dbReference type="ChEBI" id="CHEBI:456216"/>
        <dbReference type="EC" id="2.7.11.1"/>
    </reaction>
</comment>
<evidence type="ECO:0000256" key="3">
    <source>
        <dbReference type="ARBA" id="ARBA00012513"/>
    </source>
</evidence>
<dbReference type="GO" id="GO:0051707">
    <property type="term" value="P:response to other organism"/>
    <property type="evidence" value="ECO:0007669"/>
    <property type="project" value="UniProtKB-ARBA"/>
</dbReference>
<comment type="subcellular location">
    <subcellularLocation>
        <location evidence="1">Cell membrane</location>
        <topology evidence="1">Single-pass type I membrane protein</topology>
    </subcellularLocation>
</comment>
<comment type="catalytic activity">
    <reaction evidence="18">
        <text>L-threonyl-[protein] + ATP = O-phospho-L-threonyl-[protein] + ADP + H(+)</text>
        <dbReference type="Rhea" id="RHEA:46608"/>
        <dbReference type="Rhea" id="RHEA-COMP:11060"/>
        <dbReference type="Rhea" id="RHEA-COMP:11605"/>
        <dbReference type="ChEBI" id="CHEBI:15378"/>
        <dbReference type="ChEBI" id="CHEBI:30013"/>
        <dbReference type="ChEBI" id="CHEBI:30616"/>
        <dbReference type="ChEBI" id="CHEBI:61977"/>
        <dbReference type="ChEBI" id="CHEBI:456216"/>
        <dbReference type="EC" id="2.7.11.1"/>
    </reaction>
</comment>
<evidence type="ECO:0000256" key="4">
    <source>
        <dbReference type="ARBA" id="ARBA00022475"/>
    </source>
</evidence>
<keyword evidence="10" id="KW-0677">Repeat</keyword>
<dbReference type="Pfam" id="PF00069">
    <property type="entry name" value="Pkinase"/>
    <property type="match status" value="1"/>
</dbReference>
<dbReference type="PROSITE" id="PS00108">
    <property type="entry name" value="PROTEIN_KINASE_ST"/>
    <property type="match status" value="1"/>
</dbReference>
<keyword evidence="8 22" id="KW-0812">Transmembrane</keyword>
<evidence type="ECO:0000256" key="21">
    <source>
        <dbReference type="SAM" id="MobiDB-lite"/>
    </source>
</evidence>
<feature type="domain" description="Protein kinase" evidence="23">
    <location>
        <begin position="909"/>
        <end position="1181"/>
    </location>
</feature>
<dbReference type="Pfam" id="PF20141">
    <property type="entry name" value="Island"/>
    <property type="match status" value="1"/>
</dbReference>
<sequence>MVDDFMFPISWISSSSSSTVFVRTVVLLLTFFFFIGSTGGGGGAEGGEVVGSLLLAFKESCIEADPAGFLADWASSSAPCSWTGVSCSGDGSVTELNFTGAGLVGRLSFEHLARITHLRNLLFSGNFFAGDLLLPPPPYSPCNFEILDFSGNMLTAPLAGDSPTTSCPRISHLNLSTNRIRDLSFLDSLLSDCRNLRSLNLSNNNSSGNLGNSLLRCEALSVLDLSKNHLSGEIPLRFLTNSVNSLRILDISSNAFGGNLEGFDFRECTELAALNLSDNGFSGFPAGLTSCRKLETLDVSRNGIQLRIPGEILGRIGRLRRLNMAHNSFSGGVPAELAGICRTLEEIDLSFNNLSGELPPNFTSCSPSLSILKLGNNELSGDFLDTVVSSLTGLRSLSVPFNNISGRVPPSLARLTLLRELDLSSNNLTGSVPHELCNSTDGSNSTLEKLLLADNYLSGSVPPELGNCKNLKSIDLSFNNLKGSIPDEIWSLPEISDIVMWANELDGEIPAGICGDGGGGRNLQTLILNNNLIGGSIPASIVNCTNLIWVSFSGNKIAGEIPADIGTLVNLAIFQAGNNSLSGGIPASIGRCKNLIWLDLNSNELTGEIPPELASQSGYIVPGAVSGKEFAFVRNEGGEECRGAGGLFEFRGIRAGRLDDFPMVHSCPLTRIYSGVTVYTFSGNGSMIYLDLSYNSFVGTIPENFGSMGFLQVLNLGHNNISGEIPASFGGLRNAGVLDLSYNRLNGTIPGSLGGLSLLTAFDASNNELTGQIPVGGQLTTFPAARYANNSGLCGLPLPACVAGNPSCSGNSAGRIKRGNFAGLVMAIGVMASVASIFLLIYLRLIRRRKMRGEEKKEEEKYLESLPETSRGSSNLKFSGEPLSINIATFEIPLRKLTFAQLLEATNGFSSLSLIGSGGFGDVYRAELGDGAVVAVKKLNNITCDREFTAEMETIGKIKHRNLVPLLGYCTVGDERLLVYEYMKFGSLESILHGGGGERLNWEIRKKIAVGTARGLAFLHHSCIPRIIHRDMKSSNVLIDEGFEPRVSDFGMARLVNALDTHLTTTTLTGTPGYVPPEYYHSFRCTAKGDVYSYGVVLLEILSGKKPIDTASFGEDSNLVEWAKKLHKEMRSREIVDSDLKSGDGEIYRFLKIALDCVEDRPHRRPTMVQILASFNELHND</sequence>
<keyword evidence="12" id="KW-0418">Kinase</keyword>
<dbReference type="InterPro" id="IPR051420">
    <property type="entry name" value="Ser_Thr_Kinases_DiverseReg"/>
</dbReference>
<dbReference type="SUPFAM" id="SSF56112">
    <property type="entry name" value="Protein kinase-like (PK-like)"/>
    <property type="match status" value="1"/>
</dbReference>
<dbReference type="Pfam" id="PF08263">
    <property type="entry name" value="LRRNT_2"/>
    <property type="match status" value="1"/>
</dbReference>
<comment type="caution">
    <text evidence="24">The sequence shown here is derived from an EMBL/GenBank/DDBJ whole genome shotgun (WGS) entry which is preliminary data.</text>
</comment>
<dbReference type="GO" id="GO:0004674">
    <property type="term" value="F:protein serine/threonine kinase activity"/>
    <property type="evidence" value="ECO:0007669"/>
    <property type="project" value="UniProtKB-KW"/>
</dbReference>
<dbReference type="PROSITE" id="PS51450">
    <property type="entry name" value="LRR"/>
    <property type="match status" value="1"/>
</dbReference>
<dbReference type="FunFam" id="3.30.200.20:FF:000150">
    <property type="entry name" value="serine/threonine-protein kinase BRI1-like 2"/>
    <property type="match status" value="1"/>
</dbReference>
<dbReference type="Pfam" id="PF13855">
    <property type="entry name" value="LRR_8"/>
    <property type="match status" value="1"/>
</dbReference>
<organism evidence="24 25">
    <name type="scientific">Genlisea aurea</name>
    <dbReference type="NCBI Taxonomy" id="192259"/>
    <lineage>
        <taxon>Eukaryota</taxon>
        <taxon>Viridiplantae</taxon>
        <taxon>Streptophyta</taxon>
        <taxon>Embryophyta</taxon>
        <taxon>Tracheophyta</taxon>
        <taxon>Spermatophyta</taxon>
        <taxon>Magnoliopsida</taxon>
        <taxon>eudicotyledons</taxon>
        <taxon>Gunneridae</taxon>
        <taxon>Pentapetalae</taxon>
        <taxon>asterids</taxon>
        <taxon>lamiids</taxon>
        <taxon>Lamiales</taxon>
        <taxon>Lentibulariaceae</taxon>
        <taxon>Genlisea</taxon>
    </lineage>
</organism>
<dbReference type="InterPro" id="IPR003591">
    <property type="entry name" value="Leu-rich_rpt_typical-subtyp"/>
</dbReference>
<evidence type="ECO:0000256" key="8">
    <source>
        <dbReference type="ARBA" id="ARBA00022692"/>
    </source>
</evidence>
<evidence type="ECO:0000256" key="12">
    <source>
        <dbReference type="ARBA" id="ARBA00022777"/>
    </source>
</evidence>
<dbReference type="Gene3D" id="3.30.200.20">
    <property type="entry name" value="Phosphorylase Kinase, domain 1"/>
    <property type="match status" value="1"/>
</dbReference>
<evidence type="ECO:0000256" key="14">
    <source>
        <dbReference type="ARBA" id="ARBA00022989"/>
    </source>
</evidence>
<keyword evidence="9" id="KW-0732">Signal</keyword>
<name>S8DZS4_9LAMI</name>
<dbReference type="CDD" id="cd14066">
    <property type="entry name" value="STKc_IRAK"/>
    <property type="match status" value="1"/>
</dbReference>
<dbReference type="EC" id="2.7.11.1" evidence="3"/>
<evidence type="ECO:0000313" key="24">
    <source>
        <dbReference type="EMBL" id="EPS65547.1"/>
    </source>
</evidence>
<dbReference type="InterPro" id="IPR001611">
    <property type="entry name" value="Leu-rich_rpt"/>
</dbReference>
<protein>
    <recommendedName>
        <fullName evidence="3">non-specific serine/threonine protein kinase</fullName>
        <ecNumber evidence="3">2.7.11.1</ecNumber>
    </recommendedName>
</protein>